<dbReference type="RefSeq" id="WP_276759607.1">
    <property type="nucleotide sequence ID" value="NZ_SSGD01000031.1"/>
</dbReference>
<dbReference type="Pfam" id="PF00934">
    <property type="entry name" value="PE"/>
    <property type="match status" value="1"/>
</dbReference>
<evidence type="ECO:0000313" key="2">
    <source>
        <dbReference type="EMBL" id="TXI57992.1"/>
    </source>
</evidence>
<dbReference type="AlphaFoldDB" id="A0A5C7Y8S1"/>
<proteinExistence type="predicted"/>
<feature type="domain" description="PE" evidence="1">
    <location>
        <begin position="8"/>
        <end position="91"/>
    </location>
</feature>
<comment type="caution">
    <text evidence="2">The sequence shown here is derived from an EMBL/GenBank/DDBJ whole genome shotgun (WGS) entry which is preliminary data.</text>
</comment>
<organism evidence="2 3">
    <name type="scientific">Mycolicibacter arupensis</name>
    <dbReference type="NCBI Taxonomy" id="342002"/>
    <lineage>
        <taxon>Bacteria</taxon>
        <taxon>Bacillati</taxon>
        <taxon>Actinomycetota</taxon>
        <taxon>Actinomycetes</taxon>
        <taxon>Mycobacteriales</taxon>
        <taxon>Mycobacteriaceae</taxon>
        <taxon>Mycolicibacter</taxon>
    </lineage>
</organism>
<evidence type="ECO:0000313" key="3">
    <source>
        <dbReference type="Proteomes" id="UP000321797"/>
    </source>
</evidence>
<evidence type="ECO:0000259" key="1">
    <source>
        <dbReference type="Pfam" id="PF00934"/>
    </source>
</evidence>
<dbReference type="EMBL" id="SSGD01000031">
    <property type="protein sequence ID" value="TXI57992.1"/>
    <property type="molecule type" value="Genomic_DNA"/>
</dbReference>
<dbReference type="Proteomes" id="UP000321797">
    <property type="component" value="Unassembled WGS sequence"/>
</dbReference>
<dbReference type="InterPro" id="IPR000084">
    <property type="entry name" value="PE-PGRS_N"/>
</dbReference>
<gene>
    <name evidence="2" type="ORF">E6Q54_06875</name>
</gene>
<reference evidence="2 3" key="1">
    <citation type="submission" date="2018-09" db="EMBL/GenBank/DDBJ databases">
        <title>Metagenome Assembled Genomes from an Advanced Water Purification Facility.</title>
        <authorList>
            <person name="Stamps B.W."/>
            <person name="Spear J.R."/>
        </authorList>
    </citation>
    <scope>NUCLEOTIDE SEQUENCE [LARGE SCALE GENOMIC DNA]</scope>
    <source>
        <strain evidence="2">Bin_29_2</strain>
    </source>
</reference>
<accession>A0A5C7Y8S1</accession>
<sequence length="98" mass="9254">MLFVEAPLVAAQGASEAAGAAATGAMLAGTAPVMAVAPPMGGEEVSMLFTSAIAAHAAQYLAATGVGVAQRGMLAGSSATSAAMYAATDLAAAAQLAL</sequence>
<protein>
    <submittedName>
        <fullName evidence="2">PE domain-containing protein</fullName>
    </submittedName>
</protein>
<name>A0A5C7Y8S1_9MYCO</name>